<dbReference type="OrthoDB" id="9974479at2759"/>
<accession>A0A6J8AG67</accession>
<dbReference type="Proteomes" id="UP000507470">
    <property type="component" value="Unassembled WGS sequence"/>
</dbReference>
<proteinExistence type="predicted"/>
<reference evidence="1 2" key="1">
    <citation type="submission" date="2020-06" db="EMBL/GenBank/DDBJ databases">
        <authorList>
            <person name="Li R."/>
            <person name="Bekaert M."/>
        </authorList>
    </citation>
    <scope>NUCLEOTIDE SEQUENCE [LARGE SCALE GENOMIC DNA]</scope>
    <source>
        <strain evidence="2">wild</strain>
    </source>
</reference>
<gene>
    <name evidence="1" type="ORF">MCOR_6837</name>
</gene>
<evidence type="ECO:0000313" key="1">
    <source>
        <dbReference type="EMBL" id="CAC5366627.1"/>
    </source>
</evidence>
<protein>
    <submittedName>
        <fullName evidence="1">Uncharacterized protein</fullName>
    </submittedName>
</protein>
<organism evidence="1 2">
    <name type="scientific">Mytilus coruscus</name>
    <name type="common">Sea mussel</name>
    <dbReference type="NCBI Taxonomy" id="42192"/>
    <lineage>
        <taxon>Eukaryota</taxon>
        <taxon>Metazoa</taxon>
        <taxon>Spiralia</taxon>
        <taxon>Lophotrochozoa</taxon>
        <taxon>Mollusca</taxon>
        <taxon>Bivalvia</taxon>
        <taxon>Autobranchia</taxon>
        <taxon>Pteriomorphia</taxon>
        <taxon>Mytilida</taxon>
        <taxon>Mytiloidea</taxon>
        <taxon>Mytilidae</taxon>
        <taxon>Mytilinae</taxon>
        <taxon>Mytilus</taxon>
    </lineage>
</organism>
<name>A0A6J8AG67_MYTCO</name>
<dbReference type="AlphaFoldDB" id="A0A6J8AG67"/>
<evidence type="ECO:0000313" key="2">
    <source>
        <dbReference type="Proteomes" id="UP000507470"/>
    </source>
</evidence>
<dbReference type="EMBL" id="CACVKT020001320">
    <property type="protein sequence ID" value="CAC5366627.1"/>
    <property type="molecule type" value="Genomic_DNA"/>
</dbReference>
<keyword evidence="2" id="KW-1185">Reference proteome</keyword>
<sequence length="208" mass="24205">MQLRIDDVLERMKSRCKDELTAIPTSYEEELVKLCDLEWNDDTHQLVEHIPTSYSCKDQLYNERHKILPALPTPVADITVDGEWAETTTGNLFYLQMITPMVECLYSIELRYCNTLDNVSYVEELVKLRDLEWNDTNQLVEHIPTSYSCKDQLYNERHKILPALPTPVADITVDGEWAETTTGNLFYLQMITPMVECLYSVPKRTSYI</sequence>